<dbReference type="Gene3D" id="2.60.120.260">
    <property type="entry name" value="Galactose-binding domain-like"/>
    <property type="match status" value="3"/>
</dbReference>
<proteinExistence type="predicted"/>
<dbReference type="Proteomes" id="UP000576209">
    <property type="component" value="Unassembled WGS sequence"/>
</dbReference>
<organism evidence="4 5">
    <name type="scientific">Neolewinella aquimaris</name>
    <dbReference type="NCBI Taxonomy" id="1835722"/>
    <lineage>
        <taxon>Bacteria</taxon>
        <taxon>Pseudomonadati</taxon>
        <taxon>Bacteroidota</taxon>
        <taxon>Saprospiria</taxon>
        <taxon>Saprospirales</taxon>
        <taxon>Lewinellaceae</taxon>
        <taxon>Neolewinella</taxon>
    </lineage>
</organism>
<evidence type="ECO:0000259" key="3">
    <source>
        <dbReference type="Pfam" id="PF18962"/>
    </source>
</evidence>
<keyword evidence="5" id="KW-1185">Reference proteome</keyword>
<evidence type="ECO:0008006" key="6">
    <source>
        <dbReference type="Google" id="ProtNLM"/>
    </source>
</evidence>
<protein>
    <recommendedName>
        <fullName evidence="6">Secretion system C-terminal sorting domain-containing protein</fullName>
    </recommendedName>
</protein>
<dbReference type="Pfam" id="PF18962">
    <property type="entry name" value="Por_Secre_tail"/>
    <property type="match status" value="1"/>
</dbReference>
<feature type="signal peptide" evidence="1">
    <location>
        <begin position="1"/>
        <end position="16"/>
    </location>
</feature>
<evidence type="ECO:0000313" key="5">
    <source>
        <dbReference type="Proteomes" id="UP000576209"/>
    </source>
</evidence>
<feature type="domain" description="Secretion system C-terminal sorting" evidence="3">
    <location>
        <begin position="660"/>
        <end position="737"/>
    </location>
</feature>
<comment type="caution">
    <text evidence="4">The sequence shown here is derived from an EMBL/GenBank/DDBJ whole genome shotgun (WGS) entry which is preliminary data.</text>
</comment>
<dbReference type="NCBIfam" id="TIGR04183">
    <property type="entry name" value="Por_Secre_tail"/>
    <property type="match status" value="1"/>
</dbReference>
<feature type="chain" id="PRO_5032385258" description="Secretion system C-terminal sorting domain-containing protein" evidence="1">
    <location>
        <begin position="17"/>
        <end position="739"/>
    </location>
</feature>
<dbReference type="AlphaFoldDB" id="A0A840E6A2"/>
<evidence type="ECO:0000259" key="2">
    <source>
        <dbReference type="Pfam" id="PF17829"/>
    </source>
</evidence>
<keyword evidence="1" id="KW-0732">Signal</keyword>
<dbReference type="CDD" id="cd02795">
    <property type="entry name" value="CBM6-CBM35-CBM36_like"/>
    <property type="match status" value="1"/>
</dbReference>
<evidence type="ECO:0000313" key="4">
    <source>
        <dbReference type="EMBL" id="MBB4079252.1"/>
    </source>
</evidence>
<dbReference type="RefSeq" id="WP_183495505.1">
    <property type="nucleotide sequence ID" value="NZ_JACIFF010000004.1"/>
</dbReference>
<evidence type="ECO:0000256" key="1">
    <source>
        <dbReference type="SAM" id="SignalP"/>
    </source>
</evidence>
<dbReference type="InterPro" id="IPR041437">
    <property type="entry name" value="GH115_C"/>
</dbReference>
<dbReference type="EMBL" id="JACIFF010000004">
    <property type="protein sequence ID" value="MBB4079252.1"/>
    <property type="molecule type" value="Genomic_DNA"/>
</dbReference>
<dbReference type="Pfam" id="PF17829">
    <property type="entry name" value="GH115_C"/>
    <property type="match status" value="1"/>
</dbReference>
<feature type="domain" description="Gylcosyl hydrolase 115 C-terminal" evidence="2">
    <location>
        <begin position="36"/>
        <end position="184"/>
    </location>
</feature>
<dbReference type="InterPro" id="IPR026444">
    <property type="entry name" value="Secre_tail"/>
</dbReference>
<reference evidence="4 5" key="1">
    <citation type="submission" date="2020-08" db="EMBL/GenBank/DDBJ databases">
        <title>Genomic Encyclopedia of Type Strains, Phase IV (KMG-IV): sequencing the most valuable type-strain genomes for metagenomic binning, comparative biology and taxonomic classification.</title>
        <authorList>
            <person name="Goeker M."/>
        </authorList>
    </citation>
    <scope>NUCLEOTIDE SEQUENCE [LARGE SCALE GENOMIC DNA]</scope>
    <source>
        <strain evidence="4 5">DSM 105137</strain>
    </source>
</reference>
<sequence length="739" mass="80630">MATLSFLFFTSIPAAAFSPGCGSGAPITYLQDDSDGDGLVVMEAENPTSSAGSTYPDHGSDVAWWEYSTNSASNGAYVKVPTSVQLADGQPPKGAQLTYEIEFVKTGTHYINLRYWAANSNDNSVYIAIDGVVFQDAWNLTAGNDSWAWERAPSGFTVSSPGVHTVTIYHREDGLYLDKAVISSTSDFTVADFGPEVTEYGTSTAKATNDRVGYKEDNRTGKGIIVIEAEAPTNNVAGRADFECRQWIEVVDTTASGGTYMTTDDQTTHATPDKMWSAPRLDFEIEVTEIATHYIHIRHRGGSTSNKFYLAVNHHFVDKWKIANSSPQWSWESPQQGYSVTAAGTFLLSIIMRDDNTPIDKIIITTDRNYTPSTKGQHTTEVVPPNMVFQQTGVSNVVELSLEKPSRNLAGIGEYEALRWTNTADATAIGERYAIVPNGNSGEITANNAKSANAPVLEFNIDFVRTGTHYISTRHRAPDNANNSYTMALDGVLVAEQEIFPLSPNEWVYQDDLPTINITTPGIHTFSVYMREDGTPLDHIVISSSPAFNAQTMPIELLSFTGQAAADHNALEWSSIYEDNTATHLVQRSETGHDGWQTLGRVAAAGNSNTRIDYSFEDRQAPSLAYYRIVTVDLDESESISSMVSIVRNTTRRQMATVSVYPNPATEYANLSFEHPTGGDIELRIATLSGRTVATKRSVAAAGTNRETIMLDRLPAGTYVITGSLGGGVTIAERLVVQH</sequence>
<name>A0A840E6A2_9BACT</name>
<gene>
    <name evidence="4" type="ORF">GGR28_001872</name>
</gene>
<accession>A0A840E6A2</accession>